<evidence type="ECO:0000313" key="7">
    <source>
        <dbReference type="EMBL" id="MBL0684149.1"/>
    </source>
</evidence>
<sequence>MDINYDILYTFIIASSALAISPGPDNIFVLMQSMVNGKKYGLAVVGGLMSGCFVHTTLVAFGVSVLIQQSDTLFFIIKLFGAGYLFFLAFKVFKSDAAIQLSGETVEKKSFGQLYRQGFIMNVLNPKVSIFFLAFFPGFLFSEMMSSITQFYVLGTLFVIVGIIVFGLIAILAGAISEYLKKNAKIGVVLKWLQIIVFIGIGFFILFSEK</sequence>
<evidence type="ECO:0000256" key="2">
    <source>
        <dbReference type="ARBA" id="ARBA00022475"/>
    </source>
</evidence>
<name>A0A936ZR73_9FLAO</name>
<accession>A0A936ZR73</accession>
<feature type="transmembrane region" description="Helical" evidence="6">
    <location>
        <begin position="40"/>
        <end position="67"/>
    </location>
</feature>
<feature type="transmembrane region" description="Helical" evidence="6">
    <location>
        <begin position="6"/>
        <end position="28"/>
    </location>
</feature>
<dbReference type="PANTHER" id="PTHR30086:SF20">
    <property type="entry name" value="ARGININE EXPORTER PROTEIN ARGO-RELATED"/>
    <property type="match status" value="1"/>
</dbReference>
<keyword evidence="3 6" id="KW-0812">Transmembrane</keyword>
<feature type="transmembrane region" description="Helical" evidence="6">
    <location>
        <begin position="114"/>
        <end position="139"/>
    </location>
</feature>
<keyword evidence="8" id="KW-1185">Reference proteome</keyword>
<comment type="subcellular location">
    <subcellularLocation>
        <location evidence="1">Cell membrane</location>
        <topology evidence="1">Multi-pass membrane protein</topology>
    </subcellularLocation>
</comment>
<dbReference type="PANTHER" id="PTHR30086">
    <property type="entry name" value="ARGININE EXPORTER PROTEIN ARGO"/>
    <property type="match status" value="1"/>
</dbReference>
<keyword evidence="4 6" id="KW-1133">Transmembrane helix</keyword>
<evidence type="ECO:0000256" key="6">
    <source>
        <dbReference type="SAM" id="Phobius"/>
    </source>
</evidence>
<keyword evidence="5 6" id="KW-0472">Membrane</keyword>
<evidence type="ECO:0000256" key="4">
    <source>
        <dbReference type="ARBA" id="ARBA00022989"/>
    </source>
</evidence>
<feature type="transmembrane region" description="Helical" evidence="6">
    <location>
        <begin position="73"/>
        <end position="93"/>
    </location>
</feature>
<dbReference type="Pfam" id="PF01810">
    <property type="entry name" value="LysE"/>
    <property type="match status" value="1"/>
</dbReference>
<keyword evidence="2" id="KW-1003">Cell membrane</keyword>
<evidence type="ECO:0000313" key="8">
    <source>
        <dbReference type="Proteomes" id="UP000651057"/>
    </source>
</evidence>
<dbReference type="InterPro" id="IPR001123">
    <property type="entry name" value="LeuE-type"/>
</dbReference>
<evidence type="ECO:0000256" key="3">
    <source>
        <dbReference type="ARBA" id="ARBA00022692"/>
    </source>
</evidence>
<dbReference type="RefSeq" id="WP_201919858.1">
    <property type="nucleotide sequence ID" value="NZ_BAABAX010000003.1"/>
</dbReference>
<reference evidence="7" key="1">
    <citation type="submission" date="2021-01" db="EMBL/GenBank/DDBJ databases">
        <authorList>
            <person name="Zhong Y.L."/>
        </authorList>
    </citation>
    <scope>NUCLEOTIDE SEQUENCE</scope>
    <source>
        <strain evidence="7">KCTC 23302</strain>
    </source>
</reference>
<evidence type="ECO:0000256" key="5">
    <source>
        <dbReference type="ARBA" id="ARBA00023136"/>
    </source>
</evidence>
<dbReference type="EMBL" id="JAERQJ010000004">
    <property type="protein sequence ID" value="MBL0684149.1"/>
    <property type="molecule type" value="Genomic_DNA"/>
</dbReference>
<dbReference type="GO" id="GO:0015171">
    <property type="term" value="F:amino acid transmembrane transporter activity"/>
    <property type="evidence" value="ECO:0007669"/>
    <property type="project" value="TreeGrafter"/>
</dbReference>
<dbReference type="AlphaFoldDB" id="A0A936ZR73"/>
<dbReference type="PIRSF" id="PIRSF006324">
    <property type="entry name" value="LeuE"/>
    <property type="match status" value="1"/>
</dbReference>
<gene>
    <name evidence="7" type="ORF">JJQ60_11520</name>
</gene>
<comment type="caution">
    <text evidence="7">The sequence shown here is derived from an EMBL/GenBank/DDBJ whole genome shotgun (WGS) entry which is preliminary data.</text>
</comment>
<dbReference type="GO" id="GO:0005886">
    <property type="term" value="C:plasma membrane"/>
    <property type="evidence" value="ECO:0007669"/>
    <property type="project" value="UniProtKB-SubCell"/>
</dbReference>
<feature type="transmembrane region" description="Helical" evidence="6">
    <location>
        <begin position="151"/>
        <end position="176"/>
    </location>
</feature>
<proteinExistence type="predicted"/>
<organism evidence="7 8">
    <name type="scientific">Aquimarina mytili</name>
    <dbReference type="NCBI Taxonomy" id="874423"/>
    <lineage>
        <taxon>Bacteria</taxon>
        <taxon>Pseudomonadati</taxon>
        <taxon>Bacteroidota</taxon>
        <taxon>Flavobacteriia</taxon>
        <taxon>Flavobacteriales</taxon>
        <taxon>Flavobacteriaceae</taxon>
        <taxon>Aquimarina</taxon>
    </lineage>
</organism>
<dbReference type="Proteomes" id="UP000651057">
    <property type="component" value="Unassembled WGS sequence"/>
</dbReference>
<feature type="transmembrane region" description="Helical" evidence="6">
    <location>
        <begin position="188"/>
        <end position="207"/>
    </location>
</feature>
<evidence type="ECO:0000256" key="1">
    <source>
        <dbReference type="ARBA" id="ARBA00004651"/>
    </source>
</evidence>
<protein>
    <submittedName>
        <fullName evidence="7">LysE family translocator</fullName>
    </submittedName>
</protein>